<keyword evidence="3" id="KW-0472">Membrane</keyword>
<feature type="compositionally biased region" description="Polar residues" evidence="2">
    <location>
        <begin position="352"/>
        <end position="364"/>
    </location>
</feature>
<feature type="compositionally biased region" description="Low complexity" evidence="2">
    <location>
        <begin position="900"/>
        <end position="909"/>
    </location>
</feature>
<dbReference type="FunFam" id="3.90.70.10:FF:000026">
    <property type="entry name" value="Ubiquitin carboxyl-terminal hydrolase 15"/>
    <property type="match status" value="1"/>
</dbReference>
<reference evidence="5" key="1">
    <citation type="submission" date="2020-08" db="EMBL/GenBank/DDBJ databases">
        <title>Plant Genome Project.</title>
        <authorList>
            <person name="Zhang R.-G."/>
        </authorList>
    </citation>
    <scope>NUCLEOTIDE SEQUENCE</scope>
    <source>
        <strain evidence="5">WSP0</strain>
        <tissue evidence="5">Leaf</tissue>
    </source>
</reference>
<comment type="similarity">
    <text evidence="1">Belongs to the peptidase C19 family.</text>
</comment>
<dbReference type="InterPro" id="IPR018200">
    <property type="entry name" value="USP_CS"/>
</dbReference>
<dbReference type="PANTHER" id="PTHR24006:SF874">
    <property type="entry name" value="UBIQUITIN CARBOXYL-TERMINAL HYDROLASE 16"/>
    <property type="match status" value="1"/>
</dbReference>
<feature type="region of interest" description="Disordered" evidence="2">
    <location>
        <begin position="895"/>
        <end position="957"/>
    </location>
</feature>
<dbReference type="InterPro" id="IPR028889">
    <property type="entry name" value="USP"/>
</dbReference>
<feature type="compositionally biased region" description="Low complexity" evidence="2">
    <location>
        <begin position="335"/>
        <end position="348"/>
    </location>
</feature>
<feature type="region of interest" description="Disordered" evidence="2">
    <location>
        <begin position="124"/>
        <end position="185"/>
    </location>
</feature>
<name>A0AAV6JPF4_9ERIC</name>
<feature type="compositionally biased region" description="Low complexity" evidence="2">
    <location>
        <begin position="248"/>
        <end position="265"/>
    </location>
</feature>
<evidence type="ECO:0000256" key="2">
    <source>
        <dbReference type="SAM" id="MobiDB-lite"/>
    </source>
</evidence>
<dbReference type="AlphaFoldDB" id="A0AAV6JPF4"/>
<feature type="transmembrane region" description="Helical" evidence="3">
    <location>
        <begin position="12"/>
        <end position="29"/>
    </location>
</feature>
<evidence type="ECO:0000313" key="5">
    <source>
        <dbReference type="EMBL" id="KAG5541873.1"/>
    </source>
</evidence>
<dbReference type="InterPro" id="IPR038765">
    <property type="entry name" value="Papain-like_cys_pep_sf"/>
</dbReference>
<feature type="compositionally biased region" description="Polar residues" evidence="2">
    <location>
        <begin position="207"/>
        <end position="219"/>
    </location>
</feature>
<dbReference type="GO" id="GO:0005829">
    <property type="term" value="C:cytosol"/>
    <property type="evidence" value="ECO:0007669"/>
    <property type="project" value="TreeGrafter"/>
</dbReference>
<feature type="compositionally biased region" description="Polar residues" evidence="2">
    <location>
        <begin position="910"/>
        <end position="920"/>
    </location>
</feature>
<dbReference type="Gene3D" id="3.90.70.10">
    <property type="entry name" value="Cysteine proteinases"/>
    <property type="match status" value="1"/>
</dbReference>
<dbReference type="InterPro" id="IPR050164">
    <property type="entry name" value="Peptidase_C19"/>
</dbReference>
<keyword evidence="3" id="KW-1133">Transmembrane helix</keyword>
<dbReference type="SUPFAM" id="SSF54001">
    <property type="entry name" value="Cysteine proteinases"/>
    <property type="match status" value="1"/>
</dbReference>
<proteinExistence type="inferred from homology"/>
<dbReference type="Proteomes" id="UP000823749">
    <property type="component" value="Chromosome 7"/>
</dbReference>
<gene>
    <name evidence="5" type="ORF">RHGRI_021646</name>
</gene>
<protein>
    <recommendedName>
        <fullName evidence="4">USP domain-containing protein</fullName>
    </recommendedName>
</protein>
<sequence length="970" mass="107040">MPIGRDLGFPYLVVFLVLVGQVVIGLLVRRRWRRSAGRREEIKRLLVMASEEEDAARAELEASAGYASSLISAPYASSLISAPLQYQCAAFELISLQLFSWEFDCFSSGKCQIVHWRQGHKEECHPFTSSHESNEEEGSYQKVLKQEERKSHDNSIETNEKERNSSLHEKERSDKHQSTNVFPDKLEASMNNVDENGQPRSKATVFVDSTNCPTSSGKLNQIKPECADEDSQGDSTSSSGWTADGSNESLFSGPSTPSSGFSEGTIDSSKPKVDDALDDSAESASIGAEDANLQNSQSLSFSSKFHRNTVPPVVEQCSDTKTVKLDELYSSEPRYYSSSSYANPNSSAGGPSISTDTLKVSSIRSVIHEKSSHSGNDTGTTSRPLGSRDDKSSACVHTNPGKVESAQATATTEYAHCSPNGRNGVKTCMQKVVGQLRASKGSEMTGRYTTKGLFPYELFVKLYNWNKVELQPFGLTNCGNSCYANAVLQCLACTPPLTAYLLQGLHRKACERKGWCFTCEFESLILKAKEGTSSLSPMSILAQIQNIGSHLGNGKEEDAHEFLRYAIDAMQSVCLKEARVSSGSCLEEETSLIGLTFGGYLRSKVVRVRCSALQIKCLKCGGKSERHERMMDLTVEIEGDIGTLEEALRKFTGTEILDGENKYQCTRCRSYERAKKKLTVQEAPNILTIALKRFQSGKFGKLNKSIKFPEILNLAPYMSGTSDKSPIYRLCGVVVHLDIMNAAFSGHYVCYIKNGQKKWFKIDDSTVTAVELESVLTKRAYMLLYARCSPRAPRVIRNSIIPLDPVKPKHFIFKSKTNPTSSWDASPPNPLSGHTGVECIRANHMRKILEEDSLSENSSSLFSEECSCCSSESSNKDSATSDDYDHLFIDRGRDWKNSSDSDSTSSDSDQNSPKYPSTNAIRIRNVESDIDRNGFGDRLPDQSSDLEGKSSGPLLNSDIIAKQRRNFSEL</sequence>
<keyword evidence="6" id="KW-1185">Reference proteome</keyword>
<evidence type="ECO:0000256" key="3">
    <source>
        <dbReference type="SAM" id="Phobius"/>
    </source>
</evidence>
<evidence type="ECO:0000313" key="6">
    <source>
        <dbReference type="Proteomes" id="UP000823749"/>
    </source>
</evidence>
<evidence type="ECO:0000256" key="1">
    <source>
        <dbReference type="ARBA" id="ARBA00009085"/>
    </source>
</evidence>
<feature type="compositionally biased region" description="Basic and acidic residues" evidence="2">
    <location>
        <begin position="924"/>
        <end position="940"/>
    </location>
</feature>
<dbReference type="PANTHER" id="PTHR24006">
    <property type="entry name" value="UBIQUITIN CARBOXYL-TERMINAL HYDROLASE"/>
    <property type="match status" value="1"/>
</dbReference>
<dbReference type="PROSITE" id="PS50235">
    <property type="entry name" value="USP_3"/>
    <property type="match status" value="1"/>
</dbReference>
<dbReference type="EMBL" id="JACTNZ010000007">
    <property type="protein sequence ID" value="KAG5541873.1"/>
    <property type="molecule type" value="Genomic_DNA"/>
</dbReference>
<dbReference type="InterPro" id="IPR001394">
    <property type="entry name" value="Peptidase_C19_UCH"/>
</dbReference>
<feature type="region of interest" description="Disordered" evidence="2">
    <location>
        <begin position="207"/>
        <end position="291"/>
    </location>
</feature>
<accession>A0AAV6JPF4</accession>
<dbReference type="PROSITE" id="PS00972">
    <property type="entry name" value="USP_1"/>
    <property type="match status" value="1"/>
</dbReference>
<feature type="compositionally biased region" description="Basic and acidic residues" evidence="2">
    <location>
        <begin position="144"/>
        <end position="177"/>
    </location>
</feature>
<keyword evidence="3" id="KW-0812">Transmembrane</keyword>
<dbReference type="GO" id="GO:0005634">
    <property type="term" value="C:nucleus"/>
    <property type="evidence" value="ECO:0007669"/>
    <property type="project" value="TreeGrafter"/>
</dbReference>
<dbReference type="GO" id="GO:0016579">
    <property type="term" value="P:protein deubiquitination"/>
    <property type="evidence" value="ECO:0007669"/>
    <property type="project" value="InterPro"/>
</dbReference>
<dbReference type="Pfam" id="PF00443">
    <property type="entry name" value="UCH"/>
    <property type="match status" value="1"/>
</dbReference>
<feature type="domain" description="USP" evidence="4">
    <location>
        <begin position="473"/>
        <end position="788"/>
    </location>
</feature>
<comment type="caution">
    <text evidence="5">The sequence shown here is derived from an EMBL/GenBank/DDBJ whole genome shotgun (WGS) entry which is preliminary data.</text>
</comment>
<evidence type="ECO:0000259" key="4">
    <source>
        <dbReference type="PROSITE" id="PS50235"/>
    </source>
</evidence>
<organism evidence="5 6">
    <name type="scientific">Rhododendron griersonianum</name>
    <dbReference type="NCBI Taxonomy" id="479676"/>
    <lineage>
        <taxon>Eukaryota</taxon>
        <taxon>Viridiplantae</taxon>
        <taxon>Streptophyta</taxon>
        <taxon>Embryophyta</taxon>
        <taxon>Tracheophyta</taxon>
        <taxon>Spermatophyta</taxon>
        <taxon>Magnoliopsida</taxon>
        <taxon>eudicotyledons</taxon>
        <taxon>Gunneridae</taxon>
        <taxon>Pentapetalae</taxon>
        <taxon>asterids</taxon>
        <taxon>Ericales</taxon>
        <taxon>Ericaceae</taxon>
        <taxon>Ericoideae</taxon>
        <taxon>Rhodoreae</taxon>
        <taxon>Rhododendron</taxon>
    </lineage>
</organism>
<dbReference type="GO" id="GO:0004843">
    <property type="term" value="F:cysteine-type deubiquitinase activity"/>
    <property type="evidence" value="ECO:0007669"/>
    <property type="project" value="InterPro"/>
</dbReference>
<feature type="compositionally biased region" description="Polar residues" evidence="2">
    <location>
        <begin position="233"/>
        <end position="247"/>
    </location>
</feature>
<feature type="compositionally biased region" description="Polar residues" evidence="2">
    <location>
        <begin position="373"/>
        <end position="384"/>
    </location>
</feature>
<feature type="region of interest" description="Disordered" evidence="2">
    <location>
        <begin position="335"/>
        <end position="395"/>
    </location>
</feature>